<feature type="signal peptide" evidence="1">
    <location>
        <begin position="1"/>
        <end position="23"/>
    </location>
</feature>
<dbReference type="EMBL" id="JAUQOP010000022">
    <property type="protein sequence ID" value="MDO7898363.1"/>
    <property type="molecule type" value="Genomic_DNA"/>
</dbReference>
<evidence type="ECO:0000313" key="2">
    <source>
        <dbReference type="EMBL" id="MDO7898363.1"/>
    </source>
</evidence>
<dbReference type="Proteomes" id="UP001228019">
    <property type="component" value="Unassembled WGS sequence"/>
</dbReference>
<comment type="caution">
    <text evidence="2">The sequence shown here is derived from an EMBL/GenBank/DDBJ whole genome shotgun (WGS) entry which is preliminary data.</text>
</comment>
<name>A0ABT9C485_9PSED</name>
<protein>
    <recommendedName>
        <fullName evidence="4">DUF2059 domain-containing protein</fullName>
    </recommendedName>
</protein>
<proteinExistence type="predicted"/>
<organism evidence="2 3">
    <name type="scientific">Pseudomonas citrulli</name>
    <dbReference type="NCBI Taxonomy" id="3064347"/>
    <lineage>
        <taxon>Bacteria</taxon>
        <taxon>Pseudomonadati</taxon>
        <taxon>Pseudomonadota</taxon>
        <taxon>Gammaproteobacteria</taxon>
        <taxon>Pseudomonadales</taxon>
        <taxon>Pseudomonadaceae</taxon>
        <taxon>Pseudomonas</taxon>
    </lineage>
</organism>
<evidence type="ECO:0000256" key="1">
    <source>
        <dbReference type="SAM" id="SignalP"/>
    </source>
</evidence>
<sequence length="159" mass="16982">MKRMSSAVAALVAVIAFSTAVCAESSSLKAARTLVAQEQMGRNLPSLALLAGKNTTTYAMIAEKLGNARANSALSEEINALLPRYQPKWDENLAAAYEQSFSEQELSSLVAEGRASKYVATVRERQAEIGHYMQASAAPVLTALVTDALKATVDKSMNQ</sequence>
<evidence type="ECO:0000313" key="3">
    <source>
        <dbReference type="Proteomes" id="UP001228019"/>
    </source>
</evidence>
<evidence type="ECO:0008006" key="4">
    <source>
        <dbReference type="Google" id="ProtNLM"/>
    </source>
</evidence>
<dbReference type="RefSeq" id="WP_304555048.1">
    <property type="nucleotide sequence ID" value="NZ_JAUQOP010000022.1"/>
</dbReference>
<keyword evidence="1" id="KW-0732">Signal</keyword>
<accession>A0ABT9C485</accession>
<reference evidence="2 3" key="1">
    <citation type="submission" date="2023-07" db="EMBL/GenBank/DDBJ databases">
        <title>Identification of four novel Pseudomonas species associated with bacterial leaf spot of cucurbits.</title>
        <authorList>
            <person name="Fullem K.R."/>
        </authorList>
    </citation>
    <scope>NUCLEOTIDE SEQUENCE [LARGE SCALE GENOMIC DNA]</scope>
    <source>
        <strain evidence="2 3">K18</strain>
    </source>
</reference>
<keyword evidence="3" id="KW-1185">Reference proteome</keyword>
<gene>
    <name evidence="2" type="ORF">Q6A48_15885</name>
</gene>
<feature type="chain" id="PRO_5047021231" description="DUF2059 domain-containing protein" evidence="1">
    <location>
        <begin position="24"/>
        <end position="159"/>
    </location>
</feature>